<dbReference type="GO" id="GO:0004497">
    <property type="term" value="F:monooxygenase activity"/>
    <property type="evidence" value="ECO:0007669"/>
    <property type="project" value="UniProtKB-KW"/>
</dbReference>
<sequence length="113" mass="12618">MRVALTGHLRCATRAEADRVRAELDAHLRLTRAEPGCLRFDVTPTDDPLLWQVSELFTDRAAFAAHQNRTAASDWARLTAGITRDYKITDTPITDRQIIGDEAKGDDQLTNPT</sequence>
<organism evidence="2 3">
    <name type="scientific">Sulfitobacter profundi</name>
    <dbReference type="NCBI Taxonomy" id="2679961"/>
    <lineage>
        <taxon>Bacteria</taxon>
        <taxon>Pseudomonadati</taxon>
        <taxon>Pseudomonadota</taxon>
        <taxon>Alphaproteobacteria</taxon>
        <taxon>Rhodobacterales</taxon>
        <taxon>Roseobacteraceae</taxon>
        <taxon>Sulfitobacter</taxon>
    </lineage>
</organism>
<dbReference type="RefSeq" id="WP_165935518.1">
    <property type="nucleotide sequence ID" value="NZ_JBHSWA010000001.1"/>
</dbReference>
<proteinExistence type="predicted"/>
<evidence type="ECO:0000313" key="3">
    <source>
        <dbReference type="Proteomes" id="UP001596403"/>
    </source>
</evidence>
<dbReference type="InterPro" id="IPR011008">
    <property type="entry name" value="Dimeric_a/b-barrel"/>
</dbReference>
<keyword evidence="2" id="KW-0503">Monooxygenase</keyword>
<dbReference type="Proteomes" id="UP001596403">
    <property type="component" value="Unassembled WGS sequence"/>
</dbReference>
<evidence type="ECO:0000313" key="2">
    <source>
        <dbReference type="EMBL" id="MFC6642807.1"/>
    </source>
</evidence>
<dbReference type="InterPro" id="IPR007138">
    <property type="entry name" value="ABM_dom"/>
</dbReference>
<dbReference type="EMBL" id="JBHSWA010000001">
    <property type="protein sequence ID" value="MFC6642807.1"/>
    <property type="molecule type" value="Genomic_DNA"/>
</dbReference>
<name>A0ABW1Z066_9RHOB</name>
<evidence type="ECO:0000259" key="1">
    <source>
        <dbReference type="PROSITE" id="PS51725"/>
    </source>
</evidence>
<dbReference type="PROSITE" id="PS51725">
    <property type="entry name" value="ABM"/>
    <property type="match status" value="1"/>
</dbReference>
<dbReference type="Pfam" id="PF03992">
    <property type="entry name" value="ABM"/>
    <property type="match status" value="1"/>
</dbReference>
<reference evidence="3" key="1">
    <citation type="journal article" date="2019" name="Int. J. Syst. Evol. Microbiol.">
        <title>The Global Catalogue of Microorganisms (GCM) 10K type strain sequencing project: providing services to taxonomists for standard genome sequencing and annotation.</title>
        <authorList>
            <consortium name="The Broad Institute Genomics Platform"/>
            <consortium name="The Broad Institute Genome Sequencing Center for Infectious Disease"/>
            <person name="Wu L."/>
            <person name="Ma J."/>
        </authorList>
    </citation>
    <scope>NUCLEOTIDE SEQUENCE [LARGE SCALE GENOMIC DNA]</scope>
    <source>
        <strain evidence="3">NBRC 111368</strain>
    </source>
</reference>
<keyword evidence="2" id="KW-0560">Oxidoreductase</keyword>
<feature type="domain" description="ABM" evidence="1">
    <location>
        <begin position="1"/>
        <end position="99"/>
    </location>
</feature>
<dbReference type="EC" id="1.-.-.-" evidence="2"/>
<gene>
    <name evidence="2" type="ORF">ACFQAU_14945</name>
</gene>
<keyword evidence="3" id="KW-1185">Reference proteome</keyword>
<protein>
    <submittedName>
        <fullName evidence="2">Quinol monooxygenase</fullName>
        <ecNumber evidence="2">1.-.-.-</ecNumber>
    </submittedName>
</protein>
<accession>A0ABW1Z066</accession>
<dbReference type="Gene3D" id="3.30.70.100">
    <property type="match status" value="1"/>
</dbReference>
<comment type="caution">
    <text evidence="2">The sequence shown here is derived from an EMBL/GenBank/DDBJ whole genome shotgun (WGS) entry which is preliminary data.</text>
</comment>
<dbReference type="SUPFAM" id="SSF54909">
    <property type="entry name" value="Dimeric alpha+beta barrel"/>
    <property type="match status" value="1"/>
</dbReference>